<dbReference type="GO" id="GO:0004325">
    <property type="term" value="F:ferrochelatase activity"/>
    <property type="evidence" value="ECO:0007669"/>
    <property type="project" value="InterPro"/>
</dbReference>
<comment type="pathway">
    <text evidence="1">Porphyrin-containing compound metabolism; siroheme biosynthesis; sirohydrochlorin from precorrin-2: step 1/1.</text>
</comment>
<keyword evidence="4" id="KW-0520">NAD</keyword>
<dbReference type="SUPFAM" id="SSF51735">
    <property type="entry name" value="NAD(P)-binding Rossmann-fold domains"/>
    <property type="match status" value="1"/>
</dbReference>
<dbReference type="InterPro" id="IPR028281">
    <property type="entry name" value="Sirohaem_synthase_central"/>
</dbReference>
<evidence type="ECO:0000259" key="8">
    <source>
        <dbReference type="Pfam" id="PF14824"/>
    </source>
</evidence>
<evidence type="ECO:0000256" key="1">
    <source>
        <dbReference type="ARBA" id="ARBA00005010"/>
    </source>
</evidence>
<evidence type="ECO:0000256" key="7">
    <source>
        <dbReference type="SAM" id="Coils"/>
    </source>
</evidence>
<evidence type="ECO:0000256" key="3">
    <source>
        <dbReference type="ARBA" id="ARBA00023002"/>
    </source>
</evidence>
<evidence type="ECO:0000313" key="9">
    <source>
        <dbReference type="EMBL" id="QSZ26905.1"/>
    </source>
</evidence>
<dbReference type="RefSeq" id="WP_284679594.1">
    <property type="nucleotide sequence ID" value="NZ_CP060096.1"/>
</dbReference>
<proteinExistence type="predicted"/>
<dbReference type="SUPFAM" id="SSF75615">
    <property type="entry name" value="Siroheme synthase middle domains-like"/>
    <property type="match status" value="1"/>
</dbReference>
<dbReference type="KEGG" id="aaut:ACETAC_08480"/>
<keyword evidence="3" id="KW-0560">Oxidoreductase</keyword>
<dbReference type="PANTHER" id="PTHR35330">
    <property type="entry name" value="SIROHEME BIOSYNTHESIS PROTEIN MET8"/>
    <property type="match status" value="1"/>
</dbReference>
<keyword evidence="5" id="KW-0627">Porphyrin biosynthesis</keyword>
<dbReference type="GO" id="GO:0043115">
    <property type="term" value="F:precorrin-2 dehydrogenase activity"/>
    <property type="evidence" value="ECO:0007669"/>
    <property type="project" value="UniProtKB-EC"/>
</dbReference>
<evidence type="ECO:0000313" key="10">
    <source>
        <dbReference type="Proteomes" id="UP000671913"/>
    </source>
</evidence>
<gene>
    <name evidence="9" type="ORF">ACETAC_08480</name>
</gene>
<organism evidence="9 10">
    <name type="scientific">Aceticella autotrophica</name>
    <dbReference type="NCBI Taxonomy" id="2755338"/>
    <lineage>
        <taxon>Bacteria</taxon>
        <taxon>Bacillati</taxon>
        <taxon>Bacillota</taxon>
        <taxon>Clostridia</taxon>
        <taxon>Thermoanaerobacterales</taxon>
        <taxon>Thermoanaerobacteraceae</taxon>
        <taxon>Aceticella</taxon>
    </lineage>
</organism>
<evidence type="ECO:0000256" key="6">
    <source>
        <dbReference type="ARBA" id="ARBA00047561"/>
    </source>
</evidence>
<reference evidence="9" key="1">
    <citation type="submission" date="2020-08" db="EMBL/GenBank/DDBJ databases">
        <title>Genomic insights into the carbon and energy metabolism of the first obligate autotrophic acetogenic bacterium Aceticella autotrophica gen. nov., sp. nov.</title>
        <authorList>
            <person name="Toshchakov S.V."/>
            <person name="Elcheninov A.G."/>
            <person name="Kublanov I.V."/>
            <person name="Frolov E.N."/>
            <person name="Lebedinsky A.V."/>
        </authorList>
    </citation>
    <scope>NUCLEOTIDE SEQUENCE</scope>
    <source>
        <strain evidence="9">3443-3Ac</strain>
    </source>
</reference>
<dbReference type="InterPro" id="IPR006367">
    <property type="entry name" value="Sirohaem_synthase_N"/>
</dbReference>
<feature type="domain" description="Siroheme synthase central" evidence="8">
    <location>
        <begin position="120"/>
        <end position="146"/>
    </location>
</feature>
<name>A0A975GA30_9THEO</name>
<evidence type="ECO:0000256" key="2">
    <source>
        <dbReference type="ARBA" id="ARBA00012400"/>
    </source>
</evidence>
<comment type="catalytic activity">
    <reaction evidence="6">
        <text>precorrin-2 + NAD(+) = sirohydrochlorin + NADH + 2 H(+)</text>
        <dbReference type="Rhea" id="RHEA:15613"/>
        <dbReference type="ChEBI" id="CHEBI:15378"/>
        <dbReference type="ChEBI" id="CHEBI:57540"/>
        <dbReference type="ChEBI" id="CHEBI:57945"/>
        <dbReference type="ChEBI" id="CHEBI:58351"/>
        <dbReference type="ChEBI" id="CHEBI:58827"/>
        <dbReference type="EC" id="1.3.1.76"/>
    </reaction>
</comment>
<dbReference type="NCBIfam" id="TIGR01470">
    <property type="entry name" value="cysG_Nterm"/>
    <property type="match status" value="1"/>
</dbReference>
<dbReference type="AlphaFoldDB" id="A0A975GA30"/>
<feature type="coiled-coil region" evidence="7">
    <location>
        <begin position="144"/>
        <end position="175"/>
    </location>
</feature>
<dbReference type="GO" id="GO:0019354">
    <property type="term" value="P:siroheme biosynthetic process"/>
    <property type="evidence" value="ECO:0007669"/>
    <property type="project" value="InterPro"/>
</dbReference>
<dbReference type="Pfam" id="PF13241">
    <property type="entry name" value="NAD_binding_7"/>
    <property type="match status" value="1"/>
</dbReference>
<dbReference type="Proteomes" id="UP000671913">
    <property type="component" value="Chromosome"/>
</dbReference>
<dbReference type="PANTHER" id="PTHR35330:SF1">
    <property type="entry name" value="SIROHEME BIOSYNTHESIS PROTEIN MET8"/>
    <property type="match status" value="1"/>
</dbReference>
<evidence type="ECO:0000256" key="4">
    <source>
        <dbReference type="ARBA" id="ARBA00023027"/>
    </source>
</evidence>
<dbReference type="Gene3D" id="3.40.50.720">
    <property type="entry name" value="NAD(P)-binding Rossmann-like Domain"/>
    <property type="match status" value="1"/>
</dbReference>
<dbReference type="EMBL" id="CP060096">
    <property type="protein sequence ID" value="QSZ26905.1"/>
    <property type="molecule type" value="Genomic_DNA"/>
</dbReference>
<keyword evidence="10" id="KW-1185">Reference proteome</keyword>
<dbReference type="InterPro" id="IPR028161">
    <property type="entry name" value="Met8-like"/>
</dbReference>
<keyword evidence="7" id="KW-0175">Coiled coil</keyword>
<protein>
    <recommendedName>
        <fullName evidence="2">precorrin-2 dehydrogenase</fullName>
        <ecNumber evidence="2">1.3.1.76</ecNumber>
    </recommendedName>
</protein>
<dbReference type="InterPro" id="IPR036291">
    <property type="entry name" value="NAD(P)-bd_dom_sf"/>
</dbReference>
<dbReference type="InterPro" id="IPR042518">
    <property type="entry name" value="SirC_C"/>
</dbReference>
<dbReference type="Gene3D" id="1.10.8.610">
    <property type="entry name" value="SirC, precorrin-2 dehydrogenase, C-terminal helical domain-like"/>
    <property type="match status" value="1"/>
</dbReference>
<sequence>MDYYPVMMNIKDKKCLVVGGGNVALRKISSLLKCGAKVTVISQAFKKEIYMLYNEGKIDLIERCYFDDDVKEYNIVIVATDDRKTNKRVASDCQKYNIPVNVVDDKGLSTFIVPSVVAKGDITISISTNGKSPLLTRMIREKLEKQFTEEYELLLKELEKMRNRLKESDLAEEDKIKTYREIIDKSGLFQ</sequence>
<dbReference type="EC" id="1.3.1.76" evidence="2"/>
<dbReference type="Pfam" id="PF14824">
    <property type="entry name" value="Sirohm_synth_M"/>
    <property type="match status" value="1"/>
</dbReference>
<evidence type="ECO:0000256" key="5">
    <source>
        <dbReference type="ARBA" id="ARBA00023244"/>
    </source>
</evidence>
<accession>A0A975GA30</accession>